<comment type="caution">
    <text evidence="1">The sequence shown here is derived from an EMBL/GenBank/DDBJ whole genome shotgun (WGS) entry which is preliminary data.</text>
</comment>
<protein>
    <submittedName>
        <fullName evidence="1">Uncharacterized protein</fullName>
    </submittedName>
</protein>
<proteinExistence type="predicted"/>
<dbReference type="InterPro" id="IPR032675">
    <property type="entry name" value="LRR_dom_sf"/>
</dbReference>
<dbReference type="Gene3D" id="3.80.10.10">
    <property type="entry name" value="Ribonuclease Inhibitor"/>
    <property type="match status" value="1"/>
</dbReference>
<reference evidence="1" key="1">
    <citation type="journal article" date="2023" name="G3 (Bethesda)">
        <title>A reference genome for the long-term kleptoplast-retaining sea slug Elysia crispata morphotype clarki.</title>
        <authorList>
            <person name="Eastman K.E."/>
            <person name="Pendleton A.L."/>
            <person name="Shaikh M.A."/>
            <person name="Suttiyut T."/>
            <person name="Ogas R."/>
            <person name="Tomko P."/>
            <person name="Gavelis G."/>
            <person name="Widhalm J.R."/>
            <person name="Wisecaver J.H."/>
        </authorList>
    </citation>
    <scope>NUCLEOTIDE SEQUENCE</scope>
    <source>
        <strain evidence="1">ECLA1</strain>
    </source>
</reference>
<evidence type="ECO:0000313" key="2">
    <source>
        <dbReference type="Proteomes" id="UP001283361"/>
    </source>
</evidence>
<dbReference type="Proteomes" id="UP001283361">
    <property type="component" value="Unassembled WGS sequence"/>
</dbReference>
<feature type="non-terminal residue" evidence="1">
    <location>
        <position position="1"/>
    </location>
</feature>
<dbReference type="SUPFAM" id="SSF52047">
    <property type="entry name" value="RNI-like"/>
    <property type="match status" value="1"/>
</dbReference>
<gene>
    <name evidence="1" type="ORF">RRG08_006766</name>
</gene>
<sequence>KVLAQFGRSHLSFRDLSFTTKDMKAVCLALQKEEKANSIDFTGNRIGQKGTDYLIDVLSRLHTVYQVSLCNNCLRGEPTRLLSRFFLLNDFISRLDLS</sequence>
<organism evidence="1 2">
    <name type="scientific">Elysia crispata</name>
    <name type="common">lettuce slug</name>
    <dbReference type="NCBI Taxonomy" id="231223"/>
    <lineage>
        <taxon>Eukaryota</taxon>
        <taxon>Metazoa</taxon>
        <taxon>Spiralia</taxon>
        <taxon>Lophotrochozoa</taxon>
        <taxon>Mollusca</taxon>
        <taxon>Gastropoda</taxon>
        <taxon>Heterobranchia</taxon>
        <taxon>Euthyneura</taxon>
        <taxon>Panpulmonata</taxon>
        <taxon>Sacoglossa</taxon>
        <taxon>Placobranchoidea</taxon>
        <taxon>Plakobranchidae</taxon>
        <taxon>Elysia</taxon>
    </lineage>
</organism>
<evidence type="ECO:0000313" key="1">
    <source>
        <dbReference type="EMBL" id="KAK3705657.1"/>
    </source>
</evidence>
<name>A0AAE1CL28_9GAST</name>
<accession>A0AAE1CL28</accession>
<dbReference type="AlphaFoldDB" id="A0AAE1CL28"/>
<keyword evidence="2" id="KW-1185">Reference proteome</keyword>
<dbReference type="EMBL" id="JAWDGP010007769">
    <property type="protein sequence ID" value="KAK3705657.1"/>
    <property type="molecule type" value="Genomic_DNA"/>
</dbReference>
<feature type="non-terminal residue" evidence="1">
    <location>
        <position position="98"/>
    </location>
</feature>